<organism evidence="2 3">
    <name type="scientific">Brevibacillus borstelensis AK1</name>
    <dbReference type="NCBI Taxonomy" id="1300222"/>
    <lineage>
        <taxon>Bacteria</taxon>
        <taxon>Bacillati</taxon>
        <taxon>Bacillota</taxon>
        <taxon>Bacilli</taxon>
        <taxon>Bacillales</taxon>
        <taxon>Paenibacillaceae</taxon>
        <taxon>Brevibacillus</taxon>
    </lineage>
</organism>
<keyword evidence="3" id="KW-1185">Reference proteome</keyword>
<sequence length="120" mass="13655">MANIDVLVGKTLTKIGGDREYELYFYTDDGECYRMYHDQCCCETVSIEDICGDLDDMIGAPIQLAEEVSESGDDGEWGGTFTWTFYKFATAKGYVTIRWYGSSNGHYSESVEFERWEAAE</sequence>
<feature type="domain" description="DUF7448" evidence="1">
    <location>
        <begin position="7"/>
        <end position="112"/>
    </location>
</feature>
<dbReference type="Proteomes" id="UP000012081">
    <property type="component" value="Unassembled WGS sequence"/>
</dbReference>
<reference evidence="2 3" key="1">
    <citation type="submission" date="2013-03" db="EMBL/GenBank/DDBJ databases">
        <title>Assembly of a new bacterial strain Brevibacillus borstelensis AK1.</title>
        <authorList>
            <person name="Rajan I."/>
            <person name="PoliReddy D."/>
            <person name="Sugumar T."/>
            <person name="Rathinam K."/>
            <person name="Alqarawi S."/>
            <person name="Khalil A.B."/>
            <person name="Sivakumar N."/>
        </authorList>
    </citation>
    <scope>NUCLEOTIDE SEQUENCE [LARGE SCALE GENOMIC DNA]</scope>
    <source>
        <strain evidence="2 3">AK1</strain>
    </source>
</reference>
<dbReference type="EMBL" id="APBN01000001">
    <property type="protein sequence ID" value="EMT54740.1"/>
    <property type="molecule type" value="Genomic_DNA"/>
</dbReference>
<protein>
    <recommendedName>
        <fullName evidence="1">DUF7448 domain-containing protein</fullName>
    </recommendedName>
</protein>
<gene>
    <name evidence="2" type="ORF">I532_04010</name>
</gene>
<dbReference type="STRING" id="1300222.I532_04010"/>
<evidence type="ECO:0000313" key="2">
    <source>
        <dbReference type="EMBL" id="EMT54740.1"/>
    </source>
</evidence>
<evidence type="ECO:0000313" key="3">
    <source>
        <dbReference type="Proteomes" id="UP000012081"/>
    </source>
</evidence>
<accession>M8EGZ6</accession>
<dbReference type="OrthoDB" id="9256077at2"/>
<dbReference type="RefSeq" id="WP_003386551.1">
    <property type="nucleotide sequence ID" value="NZ_APBN01000001.1"/>
</dbReference>
<dbReference type="PATRIC" id="fig|1300222.3.peg.835"/>
<dbReference type="Pfam" id="PF24240">
    <property type="entry name" value="DUF7448"/>
    <property type="match status" value="1"/>
</dbReference>
<dbReference type="AlphaFoldDB" id="M8EGZ6"/>
<proteinExistence type="predicted"/>
<dbReference type="InterPro" id="IPR055871">
    <property type="entry name" value="DUF7448"/>
</dbReference>
<comment type="caution">
    <text evidence="2">The sequence shown here is derived from an EMBL/GenBank/DDBJ whole genome shotgun (WGS) entry which is preliminary data.</text>
</comment>
<evidence type="ECO:0000259" key="1">
    <source>
        <dbReference type="Pfam" id="PF24240"/>
    </source>
</evidence>
<name>M8EGZ6_9BACL</name>